<dbReference type="FunFam" id="1.10.1200.10:FF:000005">
    <property type="entry name" value="Nonribosomal peptide synthetase 1"/>
    <property type="match status" value="1"/>
</dbReference>
<dbReference type="Gene3D" id="3.30.559.30">
    <property type="entry name" value="Nonribosomal peptide synthetase, condensation domain"/>
    <property type="match status" value="4"/>
</dbReference>
<reference evidence="7" key="1">
    <citation type="journal article" date="2021" name="IMA Fungus">
        <title>Genomic characterization of three marine fungi, including Emericellopsis atlantica sp. nov. with signatures of a generalist lifestyle and marine biomass degradation.</title>
        <authorList>
            <person name="Hagestad O.C."/>
            <person name="Hou L."/>
            <person name="Andersen J.H."/>
            <person name="Hansen E.H."/>
            <person name="Altermark B."/>
            <person name="Li C."/>
            <person name="Kuhnert E."/>
            <person name="Cox R.J."/>
            <person name="Crous P.W."/>
            <person name="Spatafora J.W."/>
            <person name="Lail K."/>
            <person name="Amirebrahimi M."/>
            <person name="Lipzen A."/>
            <person name="Pangilinan J."/>
            <person name="Andreopoulos W."/>
            <person name="Hayes R.D."/>
            <person name="Ng V."/>
            <person name="Grigoriev I.V."/>
            <person name="Jackson S.A."/>
            <person name="Sutton T.D.S."/>
            <person name="Dobson A.D.W."/>
            <person name="Rama T."/>
        </authorList>
    </citation>
    <scope>NUCLEOTIDE SEQUENCE</scope>
    <source>
        <strain evidence="7">TS7</strain>
    </source>
</reference>
<dbReference type="NCBIfam" id="TIGR01733">
    <property type="entry name" value="AA-adenyl-dom"/>
    <property type="match status" value="4"/>
</dbReference>
<keyword evidence="2" id="KW-0597">Phosphoprotein</keyword>
<dbReference type="Pfam" id="PF00668">
    <property type="entry name" value="Condensation"/>
    <property type="match status" value="4"/>
</dbReference>
<dbReference type="GO" id="GO:0043041">
    <property type="term" value="P:amino acid activation for nonribosomal peptide biosynthetic process"/>
    <property type="evidence" value="ECO:0007669"/>
    <property type="project" value="TreeGrafter"/>
</dbReference>
<evidence type="ECO:0000313" key="7">
    <source>
        <dbReference type="EMBL" id="KAG9256735.1"/>
    </source>
</evidence>
<evidence type="ECO:0000256" key="2">
    <source>
        <dbReference type="ARBA" id="ARBA00022553"/>
    </source>
</evidence>
<dbReference type="SUPFAM" id="SSF47336">
    <property type="entry name" value="ACP-like"/>
    <property type="match status" value="4"/>
</dbReference>
<feature type="domain" description="Carrier" evidence="6">
    <location>
        <begin position="3935"/>
        <end position="4011"/>
    </location>
</feature>
<keyword evidence="3" id="KW-0436">Ligase</keyword>
<dbReference type="Gene3D" id="3.30.559.10">
    <property type="entry name" value="Chloramphenicol acetyltransferase-like domain"/>
    <property type="match status" value="5"/>
</dbReference>
<dbReference type="FunFam" id="3.30.559.30:FF:000003">
    <property type="entry name" value="Nonribosomal peptide synthase SidD"/>
    <property type="match status" value="3"/>
</dbReference>
<dbReference type="RefSeq" id="XP_046120659.1">
    <property type="nucleotide sequence ID" value="XM_046266319.1"/>
</dbReference>
<dbReference type="InterPro" id="IPR006162">
    <property type="entry name" value="Ppantetheine_attach_site"/>
</dbReference>
<feature type="domain" description="Carrier" evidence="6">
    <location>
        <begin position="756"/>
        <end position="830"/>
    </location>
</feature>
<evidence type="ECO:0000313" key="8">
    <source>
        <dbReference type="Proteomes" id="UP000887229"/>
    </source>
</evidence>
<dbReference type="PROSITE" id="PS00012">
    <property type="entry name" value="PHOSPHOPANTETHEINE"/>
    <property type="match status" value="2"/>
</dbReference>
<dbReference type="Gene3D" id="1.10.1200.10">
    <property type="entry name" value="ACP-like"/>
    <property type="match status" value="4"/>
</dbReference>
<feature type="region of interest" description="Disordered" evidence="5">
    <location>
        <begin position="4011"/>
        <end position="4053"/>
    </location>
</feature>
<comment type="similarity">
    <text evidence="4">Belongs to the NRP synthetase family.</text>
</comment>
<feature type="domain" description="Carrier" evidence="6">
    <location>
        <begin position="2873"/>
        <end position="2949"/>
    </location>
</feature>
<dbReference type="GO" id="GO:0044550">
    <property type="term" value="P:secondary metabolite biosynthetic process"/>
    <property type="evidence" value="ECO:0007669"/>
    <property type="project" value="TreeGrafter"/>
</dbReference>
<evidence type="ECO:0000256" key="3">
    <source>
        <dbReference type="ARBA" id="ARBA00022598"/>
    </source>
</evidence>
<dbReference type="Gene3D" id="3.40.50.980">
    <property type="match status" value="2"/>
</dbReference>
<dbReference type="InterPro" id="IPR045851">
    <property type="entry name" value="AMP-bd_C_sf"/>
</dbReference>
<sequence>MGQFIRDKEWDDTQDEPCFFPVLNTGCSNRRPDILAFLPIALSTSRGSVADFCSAHGVEPSRILQATWAILLQSYTGSGRPVFAYNDFQTQSQYKKLGATCVADLAQDRHVLEFLQNKVEVVHPDAQAPQRQWFDTALEYDSNGYDEVEKHKDFSILLRCNSDSEATLHYKTATLSEEQASLIADVVVHITTELTRVSHLQSINLCSPQSFQTLSQWNSTAPEKVNRRIHDPILEHCQSQPQTLAIRAWDGDLTYGEVGKLSNAIAHQLVERGVGPDMFVGLYFEKSKWTAVALLSVLRAGGAYVFLDCSFPSGRLQEMCRQVGISHVLSVRRLFNQAAAALQQTIIAVDDNFPQPPAEISLAEPHNIAYAVFTSGSTGKPKGALVTHISYSSSQKPLAKFVGLDSHSRLFQFSSYAFDMINYELLSPLMVGACSCVPSETQRRSRIPETVREMQVNQLSLTPTVARLLNPSDFPSVETFIIIGEPPSLDVISAWAKQTRLINGYGPAECSVFTAAHHIRPGDSHPTIIGAGIGAHCWITDPSDPQRLVPVGGIGELLVEGPIVGRGYVDDPLKTEQTHIESPPWRDAFPGVPEGKMYRTGDLVQFVSGSEIRYLGRIDSQVKLRGQRLEMGEIEQNVRDVFSDDIQVIAELVTPSDNSDRAPILVAFVQDSCPEPAAQNVFAQPSAEFRQRAQDALSKLESRLPGFMIPSVMVRLSCIPTSATGKADRKRLRREASLLTRQELEAFTREAVKQKPPESQVEHALYEMVQKVLGIDDFGMNDDFFHLGGDSVLAMKLTTLAREAGFNLAAQHIFKTPVLGDLALSLEMKLPQLEHRVQPFSLLGDQVDSIRRVAQEVCGLSTPDEIEDIYPCTPLQEEMMAASLKGKGDATYVIRTVYRLPRAIDTDRLRRAWDEVILANAILRTRIIQTNLEQTLQVVVEGGLKWQRGQFLERSVALDAQQQMRLGQPLLRLTLVEHHLIFTIHHALCDGWSLSRTLSQVEAAYYGESQSSKPFNIFVDHLCKSDHSKSKEFWANQLDGFSGAHFPNRPSGDYHYQPNNIQRIDRLIHPKVTQGSGTTLGTALGLAWALVVSQYSGSDDVVFGSTVAGRSVPISGIDEILGPTFATIPLRVKIDYGMTAQEMLRRLHKQTAQSIGFENIGLRAIKSLGPEAAAACQFQSLLIIQPWDTDEPSTMFGSVVESLSAEVVDSYIITMEARLGKDGSVKVVAEYDSDAIPEQFMARIMGQFIHNLSEITSRGDSPLGHMTTASTQDLELIKMWNSAVPKAHNCCVHDVIDRHAVGHAQQQAVVAWDGSLTYAELKTYSETLAGDIQGLGIGLGEYVAIFVGKSRWTVVAMMATMKAGASFILLDPANPIHRLRQICDDTNASLVLTSTQHLSNANALELRVLKIDDTQRTPSSCHWVEADATPDNILYAVFTSGSTGRPKGVLISHSAFLTSAVINGGKQHVNSQSRVLQLASFTFDASIAEILYPLAHGGCVCIPSADQCRNNLEKAMCDYNITWATLTPSLARALTPSKLTTLKTLALGGEAMTKLDIDMWASRLQLVNGYGPAESSVDALIQPDISPQSNAGNIGRSYAGAAWIVDPNDHTLLVPVGAIGELVLEGPTLAQGYLNDPVKTSAAFVDYPPWLLELRHGKSGKLYKTGDLAMYSPKCDGSIRYVGRKDLQVKLRGQRIELGEVEHHLRECLEGAKEVIVEIGTTSDAGAEPILAAFVMFQSELSAKKQPLVSLPDAATLGLFNSAVAALETRIPSYMIPSLFLVLSRAPLSSTGKVDRRLLREELSRQSRASLSSSVKRAPRSPEEKVVQMTMSSLLKVSPCEIGFEDNFFHRGGDSLMAMRLVGRVRDDGFALTVADIFARPRLSDLALVLSKDDLGANSVEAFSLIAGNMRDIVVDTAAEQCGTDRSSVEDVYPCTPMQEALFSSSMKMTSSYVAHLVFSLDHDIDIDRLRAAWGSVYSANSILRTRFLRGPGNELLQAVLSSHIDSSPDLEPLIVDYGKPLLKMHCSDSHMHLWIHHCLYDAVTLSTVLGQLKASYRGQEIPASFYRNFIAYTAAQDMDASSEFWQEEFRNMDAAVYPPRRSERSSNLEPAMMRTLSRTFSVPAIKDSMFTLPTMLNLASALVFGHYAASEDVAYGLTLAGRNAPMKGIEQVVGPTMTTIPFRVQLLPHGSIADNLSAVQGHLLQLVPHEQMGLQNIRLLNDEAAASCDFQCHLVIQTAEDGEEDDSSVFKEVRFDEDNSNFASYPLVLVFTPSADKTTLQLNASYDTSYLDEDEIARLFSQLHHVLEQISKDQEAALARIKVASPSDLELIYKLNSAVPGSVDALVHELVFENCKLQPERPAVSSWDGCLTYGQLYDYSSRLSAHFMALGIGTQPYTVICTGKSCWTIVVILAVLHAGSACAMIDPSHPKARMQQILDQTAAKFLIVSPETQKLVLPNSSSEIHVVSEELVTSLPTQLPKHVPRQQTPSDPCIVFFTSGSTGQPKGAVLEHRSIATSLHYLQGILNVHDESRVLHFASYAFDISMWEIFIALTTGGCLCIPSETERNEVDKFIRKENVTFASLAASGARLLQHPSHVPSLEALTLGGEPLSPDDIECWAGSLRLFNMYGPAECSFMCAGGQMPAKGWIPGTIGPMLNAIGWITEPTDPSKLAAWGAVGELLVEGDIIAREYLGGPEKTAASLIHDPPWLARLGRQGRMYRTGDLVQYTRNGHLRYVGRRDRQVKLRGQRIELAEVESHLKASGPPEAVMIVEIVAQKLCAFACLSPTTQDHDYDTLFETSRGVEAFAHFCQEAKSKLASSLPRYMVPETFIQLKHVPLTASEKIDRRRLVEMATAAGLDKLSVEFQAESCPLSTEAEMAMARLWADTIGLSMDKISANDNFFHVGGDSITAMKLAAAARKRGMNLTVHSIFTNPCLSDMALLGTEERGSSTEPVSVDPFALLDQATLAERIASAADQCSIQVDQVEDMYPCSPLQEALVSQSMQRPGAYVGSFGFTLPPTVDIARFQPAWIDVAEKNPILRTTVVQVDSSLFQVVVRDKLTWTVSDSLGECASSLQEKEFQLGMPLVQLMISDKTSLPEFFFVVHHVLYDGFSLNLIFRQVSQAYDSQSLRSRPFSNFISHINQSPALSKQYWMERLDGCNGIRFPSLPSLEYSPYTDSTASATSRLKPLKGVTSATILQLAWASSVSTYTDSKDVVYGLVLSGRNADLAGIESISGPTITTVPMRISLEDKDESIKELLHKIQEETARMTPFEQFGLRNIKQLGGDSEAACNFQNLLLIQPATEIEDSTEGLWAAPIQQADRNAGRFSAYALEVTCELSRGTVKITFDFDQKVIQPIQAERMLSHFSHLVEEIQDRIEAPTSQLNMLESSPCSEIMQWNETLPEAVSRCIHDGIRETCEKTPGAAAVCAWDGEFTYGELDELSSRFAAHLQAHHGIGPEVYVPILAEKSRWVAIAIVGVIRAGGAIVLLDPLLPFERLQTICQAVDAKLIVASESCRATAQQLAPVTVDMAHTFEPSAGVVDPQVVPGNALYIIFTSGSTGKPKGIVIEHEAFYTSGFHQQKPLYIDAETRTLQFASHAFDVSVADYLWTFLAGGCVCVPSQNSLKDDHLGVFNSLRVNRADLTPSVARVLRPESIPTVKTLLLGGEPLSQADVQVWSGRVRLVNGYGPSEASVCCVLADVYPETDASNIGQAYGILPWIVDKDDHERLLPIGAIGELVLEGHSLARGYLGDSGQTSASFISSPKWLREKRPHSRLYKTGDLAQYNSNGTIRYIGRKDTQVKIRGQRVELGEIEHQLRQASPSVRDTVAELITRNNSTILAAFVLEREQDVGDDEPFHSPPSHENRRSSQCVVSKLQGRLPPYMVPSVFIPLKKLPLSPSAKVDRRRLRELASSLSKEEWEGYQTRHVTKRPPQTTPERLLQEVVSEVLRLPCDDVGMDDDFFRLGGDSIIALHFVERARASGFAFRVSTVFKTPKLADLALMRQQEDPIDARIPPQVPNTNGGDHPMMTNGHSSPPRPNDGRKKHLGTSDSIVDTLPVSQATERFLLVTPEYWILNLQGPVDRVQLQSACTRLVQRHRILQSIFVRSPQYLQLALREIDTTIESYQTASEVLDFVEQYRLSDDIAVPTLGVPITKFLFVENKEGCQALVVRLSHAQFDGYCLHTLWKDLKSLYEGEVLPEAADYSSHMELWAASKTPEAFSFWRNTLQGSEVTRITNKLVIGREPGDNETGFVTTSRRIHIGVDPREVTMATLVKTAWAMVLGQLTGHNDVVFAQAINGRGNTPPGVVGLCLNFAPVRVKLDSTQTPLRQMQLVQRQHHEILDYELLDFRDIVRQSTGWPTDTLHQSLLVHQNIDPDLPFSFGDAEAQVTCCYHWGKPPDDILVESRPLGDGDLQLTLDTTASILTQESADMVLERFCQTVVSLGEYLKSVE</sequence>
<dbReference type="InterPro" id="IPR009081">
    <property type="entry name" value="PP-bd_ACP"/>
</dbReference>
<dbReference type="GeneID" id="70297222"/>
<dbReference type="FunFam" id="3.40.50.12780:FF:000014">
    <property type="entry name" value="Nonribosomal peptide synthetase 1"/>
    <property type="match status" value="2"/>
</dbReference>
<protein>
    <recommendedName>
        <fullName evidence="6">Carrier domain-containing protein</fullName>
    </recommendedName>
</protein>
<dbReference type="InterPro" id="IPR036736">
    <property type="entry name" value="ACP-like_sf"/>
</dbReference>
<dbReference type="PANTHER" id="PTHR45527:SF3">
    <property type="entry name" value="SIDEROPHORE SYNTHETASE (EUROFUNG)"/>
    <property type="match status" value="1"/>
</dbReference>
<comment type="caution">
    <text evidence="7">The sequence shown here is derived from an EMBL/GenBank/DDBJ whole genome shotgun (WGS) entry which is preliminary data.</text>
</comment>
<dbReference type="InterPro" id="IPR001242">
    <property type="entry name" value="Condensation_dom"/>
</dbReference>
<dbReference type="FunFam" id="3.30.300.30:FF:000015">
    <property type="entry name" value="Nonribosomal peptide synthase SidD"/>
    <property type="match status" value="4"/>
</dbReference>
<evidence type="ECO:0000256" key="1">
    <source>
        <dbReference type="ARBA" id="ARBA00022450"/>
    </source>
</evidence>
<proteinExistence type="inferred from homology"/>
<dbReference type="InterPro" id="IPR020845">
    <property type="entry name" value="AMP-binding_CS"/>
</dbReference>
<dbReference type="Pfam" id="PF00550">
    <property type="entry name" value="PP-binding"/>
    <property type="match status" value="4"/>
</dbReference>
<dbReference type="PROSITE" id="PS50075">
    <property type="entry name" value="CARRIER"/>
    <property type="match status" value="4"/>
</dbReference>
<dbReference type="InterPro" id="IPR000873">
    <property type="entry name" value="AMP-dep_synth/lig_dom"/>
</dbReference>
<keyword evidence="8" id="KW-1185">Reference proteome</keyword>
<evidence type="ECO:0000256" key="5">
    <source>
        <dbReference type="SAM" id="MobiDB-lite"/>
    </source>
</evidence>
<gene>
    <name evidence="7" type="ORF">F5Z01DRAFT_697534</name>
</gene>
<dbReference type="GO" id="GO:0016874">
    <property type="term" value="F:ligase activity"/>
    <property type="evidence" value="ECO:0007669"/>
    <property type="project" value="UniProtKB-KW"/>
</dbReference>
<dbReference type="Gene3D" id="3.30.300.30">
    <property type="match status" value="4"/>
</dbReference>
<dbReference type="EMBL" id="MU251247">
    <property type="protein sequence ID" value="KAG9256735.1"/>
    <property type="molecule type" value="Genomic_DNA"/>
</dbReference>
<dbReference type="GO" id="GO:0005737">
    <property type="term" value="C:cytoplasm"/>
    <property type="evidence" value="ECO:0007669"/>
    <property type="project" value="TreeGrafter"/>
</dbReference>
<dbReference type="GO" id="GO:0031177">
    <property type="term" value="F:phosphopantetheine binding"/>
    <property type="evidence" value="ECO:0007669"/>
    <property type="project" value="TreeGrafter"/>
</dbReference>
<dbReference type="SUPFAM" id="SSF56801">
    <property type="entry name" value="Acetyl-CoA synthetase-like"/>
    <property type="match status" value="4"/>
</dbReference>
<dbReference type="Pfam" id="PF00501">
    <property type="entry name" value="AMP-binding"/>
    <property type="match status" value="4"/>
</dbReference>
<name>A0A9P7ZR79_9HYPO</name>
<feature type="domain" description="Carrier" evidence="6">
    <location>
        <begin position="1818"/>
        <end position="1894"/>
    </location>
</feature>
<dbReference type="PROSITE" id="PS00455">
    <property type="entry name" value="AMP_BINDING"/>
    <property type="match status" value="2"/>
</dbReference>
<accession>A0A9P7ZR79</accession>
<dbReference type="OrthoDB" id="416786at2759"/>
<dbReference type="Proteomes" id="UP000887229">
    <property type="component" value="Unassembled WGS sequence"/>
</dbReference>
<evidence type="ECO:0000256" key="4">
    <source>
        <dbReference type="ARBA" id="ARBA00029454"/>
    </source>
</evidence>
<dbReference type="InterPro" id="IPR010071">
    <property type="entry name" value="AA_adenyl_dom"/>
</dbReference>
<organism evidence="7 8">
    <name type="scientific">Emericellopsis atlantica</name>
    <dbReference type="NCBI Taxonomy" id="2614577"/>
    <lineage>
        <taxon>Eukaryota</taxon>
        <taxon>Fungi</taxon>
        <taxon>Dikarya</taxon>
        <taxon>Ascomycota</taxon>
        <taxon>Pezizomycotina</taxon>
        <taxon>Sordariomycetes</taxon>
        <taxon>Hypocreomycetidae</taxon>
        <taxon>Hypocreales</taxon>
        <taxon>Bionectriaceae</taxon>
        <taxon>Emericellopsis</taxon>
    </lineage>
</organism>
<dbReference type="InterPro" id="IPR023213">
    <property type="entry name" value="CAT-like_dom_sf"/>
</dbReference>
<dbReference type="PANTHER" id="PTHR45527">
    <property type="entry name" value="NONRIBOSOMAL PEPTIDE SYNTHETASE"/>
    <property type="match status" value="1"/>
</dbReference>
<dbReference type="NCBIfam" id="NF003417">
    <property type="entry name" value="PRK04813.1"/>
    <property type="match status" value="4"/>
</dbReference>
<keyword evidence="1" id="KW-0596">Phosphopantetheine</keyword>
<dbReference type="CDD" id="cd19545">
    <property type="entry name" value="FUM14_C_NRPS-like"/>
    <property type="match status" value="3"/>
</dbReference>
<dbReference type="Gene3D" id="3.40.50.12780">
    <property type="entry name" value="N-terminal domain of ligase-like"/>
    <property type="match status" value="3"/>
</dbReference>
<evidence type="ECO:0000259" key="6">
    <source>
        <dbReference type="PROSITE" id="PS50075"/>
    </source>
</evidence>
<dbReference type="SUPFAM" id="SSF52777">
    <property type="entry name" value="CoA-dependent acyltransferases"/>
    <property type="match status" value="9"/>
</dbReference>
<dbReference type="CDD" id="cd05918">
    <property type="entry name" value="A_NRPS_SidN3_like"/>
    <property type="match status" value="4"/>
</dbReference>
<dbReference type="Gene3D" id="2.30.38.10">
    <property type="entry name" value="Luciferase, Domain 3"/>
    <property type="match status" value="1"/>
</dbReference>
<dbReference type="InterPro" id="IPR042099">
    <property type="entry name" value="ANL_N_sf"/>
</dbReference>